<evidence type="ECO:0000256" key="1">
    <source>
        <dbReference type="ARBA" id="ARBA00001974"/>
    </source>
</evidence>
<dbReference type="InterPro" id="IPR012951">
    <property type="entry name" value="BBE"/>
</dbReference>
<gene>
    <name evidence="8" type="ORF">KDY119_00530</name>
</gene>
<dbReference type="Pfam" id="PF01565">
    <property type="entry name" value="FAD_binding_4"/>
    <property type="match status" value="1"/>
</dbReference>
<feature type="domain" description="FAD-binding PCMH-type" evidence="7">
    <location>
        <begin position="360"/>
        <end position="541"/>
    </location>
</feature>
<dbReference type="PANTHER" id="PTHR42973">
    <property type="entry name" value="BINDING OXIDOREDUCTASE, PUTATIVE (AFU_ORTHOLOGUE AFUA_1G17690)-RELATED"/>
    <property type="match status" value="1"/>
</dbReference>
<dbReference type="InterPro" id="IPR011251">
    <property type="entry name" value="Luciferase-like_dom"/>
</dbReference>
<keyword evidence="9" id="KW-1185">Reference proteome</keyword>
<evidence type="ECO:0000259" key="7">
    <source>
        <dbReference type="PROSITE" id="PS51387"/>
    </source>
</evidence>
<dbReference type="Gene3D" id="3.30.43.10">
    <property type="entry name" value="Uridine Diphospho-n-acetylenolpyruvylglucosamine Reductase, domain 2"/>
    <property type="match status" value="1"/>
</dbReference>
<feature type="region of interest" description="Disordered" evidence="6">
    <location>
        <begin position="236"/>
        <end position="255"/>
    </location>
</feature>
<dbReference type="Gene3D" id="3.40.462.20">
    <property type="match status" value="1"/>
</dbReference>
<dbReference type="InterPro" id="IPR016169">
    <property type="entry name" value="FAD-bd_PCMH_sub2"/>
</dbReference>
<dbReference type="AlphaFoldDB" id="A0A5P9Q6K9"/>
<evidence type="ECO:0000256" key="5">
    <source>
        <dbReference type="ARBA" id="ARBA00023002"/>
    </source>
</evidence>
<dbReference type="InterPro" id="IPR016167">
    <property type="entry name" value="FAD-bd_PCMH_sub1"/>
</dbReference>
<dbReference type="InterPro" id="IPR050416">
    <property type="entry name" value="FAD-linked_Oxidoreductase"/>
</dbReference>
<proteinExistence type="inferred from homology"/>
<dbReference type="EC" id="1.2.-.-" evidence="8"/>
<keyword evidence="5 8" id="KW-0560">Oxidoreductase</keyword>
<dbReference type="PROSITE" id="PS51387">
    <property type="entry name" value="FAD_PCMH"/>
    <property type="match status" value="1"/>
</dbReference>
<dbReference type="GO" id="GO:0071949">
    <property type="term" value="F:FAD binding"/>
    <property type="evidence" value="ECO:0007669"/>
    <property type="project" value="InterPro"/>
</dbReference>
<dbReference type="Pfam" id="PF00296">
    <property type="entry name" value="Bac_luciferase"/>
    <property type="match status" value="1"/>
</dbReference>
<evidence type="ECO:0000256" key="3">
    <source>
        <dbReference type="ARBA" id="ARBA00022630"/>
    </source>
</evidence>
<dbReference type="Proteomes" id="UP000326702">
    <property type="component" value="Chromosome"/>
</dbReference>
<feature type="compositionally biased region" description="Gly residues" evidence="6">
    <location>
        <begin position="242"/>
        <end position="255"/>
    </location>
</feature>
<evidence type="ECO:0000313" key="8">
    <source>
        <dbReference type="EMBL" id="QFU97037.1"/>
    </source>
</evidence>
<dbReference type="SUPFAM" id="SSF56176">
    <property type="entry name" value="FAD-binding/transporter-associated domain-like"/>
    <property type="match status" value="1"/>
</dbReference>
<evidence type="ECO:0000256" key="4">
    <source>
        <dbReference type="ARBA" id="ARBA00022827"/>
    </source>
</evidence>
<dbReference type="PANTHER" id="PTHR42973:SF39">
    <property type="entry name" value="FAD-BINDING PCMH-TYPE DOMAIN-CONTAINING PROTEIN"/>
    <property type="match status" value="1"/>
</dbReference>
<organism evidence="8 9">
    <name type="scientific">Luteimicrobium xylanilyticum</name>
    <dbReference type="NCBI Taxonomy" id="1133546"/>
    <lineage>
        <taxon>Bacteria</taxon>
        <taxon>Bacillati</taxon>
        <taxon>Actinomycetota</taxon>
        <taxon>Actinomycetes</taxon>
        <taxon>Micrococcales</taxon>
        <taxon>Luteimicrobium</taxon>
    </lineage>
</organism>
<dbReference type="InterPro" id="IPR006094">
    <property type="entry name" value="Oxid_FAD_bind_N"/>
</dbReference>
<comment type="similarity">
    <text evidence="2">Belongs to the oxygen-dependent FAD-linked oxidoreductase family.</text>
</comment>
<dbReference type="Gene3D" id="3.30.465.10">
    <property type="match status" value="1"/>
</dbReference>
<reference evidence="8 9" key="1">
    <citation type="submission" date="2019-10" db="EMBL/GenBank/DDBJ databases">
        <title>Genome sequence of Luteimicrobium xylanilyticum HY-24.</title>
        <authorList>
            <person name="Kim D.Y."/>
            <person name="Park H.-Y."/>
        </authorList>
    </citation>
    <scope>NUCLEOTIDE SEQUENCE [LARGE SCALE GENOMIC DNA]</scope>
    <source>
        <strain evidence="8 9">HY-24</strain>
    </source>
</reference>
<dbReference type="InterPro" id="IPR036318">
    <property type="entry name" value="FAD-bd_PCMH-like_sf"/>
</dbReference>
<sequence length="776" mass="81832">MSDYGHDLVFGSFLTPQAGTPDDVVSLAVLSEEAGLDLVTFQDHPYNAGFLDTWTLLSFVAARTERVHLAPNVANLPLRPPAVLARAAASLDLLSHGRAELGLGSGAFWDGIAAMGGTRLTPGEGVDALEEAIDVIRGIWDADDRTVLRAGGEHHHVAGARRGPRPDHAIGLWLGAYKPRMLRLTGARADGWLPSLGYLQPGDLARGNAVIDEAAQSAGRDPREIRRLLNVNGRFRPDSAGTGAGSGTAHGGGAIDGPVEHWVDELVQLALEDGIGTFILGSDAPRDLATFAQEVAPAVREQVAAKRKSSGTETGPVRSPRALALRSPGLDYDAIPDRLRDAAVEPGDRDYARQRSGYIRGGNPGLVLRARDTQDVVEGLGFAREQQARGAWDGPGRLPFSVRSGGHGISGLSTNDGGIVLDVKALDEVTVLDPASRRVRIGAGATWGHVAEALAEHGWGMSSGDFGDVGVGGLATAGGVGLMGRLHGLTIDHAVAYDVVLADGTLVHATADEHPDLFWGMRGAGGGLGIVTAVELEVDEVPPVVLAIMLYDASDARGLLEAWGSAVEQAPRELTSFLTMQPGRGETPALAQAMTVIASDDVRLAERALEPLLRVGPVLQQQAQLAPYAAVVAPQDAPHVSDGPGGTFRNTLVDHLDDRTARRAADAFESGGFQMFQVRAVGGAVNDVPSDATAYAHRDGQQFDVSGVGFGPAGVLDAAWDTAMDAVAHGEYVSLSTDRRPERVERVYPGATLARLRDLKRRYDPENVFDRNLPLL</sequence>
<keyword evidence="4" id="KW-0274">FAD</keyword>
<dbReference type="GO" id="GO:0016705">
    <property type="term" value="F:oxidoreductase activity, acting on paired donors, with incorporation or reduction of molecular oxygen"/>
    <property type="evidence" value="ECO:0007669"/>
    <property type="project" value="InterPro"/>
</dbReference>
<name>A0A5P9Q6K9_9MICO</name>
<dbReference type="Pfam" id="PF08031">
    <property type="entry name" value="BBE"/>
    <property type="match status" value="1"/>
</dbReference>
<dbReference type="EMBL" id="CP045529">
    <property type="protein sequence ID" value="QFU97037.1"/>
    <property type="molecule type" value="Genomic_DNA"/>
</dbReference>
<evidence type="ECO:0000256" key="6">
    <source>
        <dbReference type="SAM" id="MobiDB-lite"/>
    </source>
</evidence>
<accession>A0A5P9Q6K9</accession>
<dbReference type="KEGG" id="lxl:KDY119_00530"/>
<keyword evidence="3" id="KW-0285">Flavoprotein</keyword>
<dbReference type="Gene3D" id="3.20.20.30">
    <property type="entry name" value="Luciferase-like domain"/>
    <property type="match status" value="1"/>
</dbReference>
<dbReference type="SUPFAM" id="SSF51679">
    <property type="entry name" value="Bacterial luciferase-like"/>
    <property type="match status" value="1"/>
</dbReference>
<dbReference type="OrthoDB" id="9775082at2"/>
<evidence type="ECO:0000256" key="2">
    <source>
        <dbReference type="ARBA" id="ARBA00005466"/>
    </source>
</evidence>
<dbReference type="InterPro" id="IPR016166">
    <property type="entry name" value="FAD-bd_PCMH"/>
</dbReference>
<comment type="cofactor">
    <cofactor evidence="1">
        <name>FAD</name>
        <dbReference type="ChEBI" id="CHEBI:57692"/>
    </cofactor>
</comment>
<dbReference type="InterPro" id="IPR036661">
    <property type="entry name" value="Luciferase-like_sf"/>
</dbReference>
<dbReference type="RefSeq" id="WP_153021897.1">
    <property type="nucleotide sequence ID" value="NZ_BAABIH010000013.1"/>
</dbReference>
<protein>
    <submittedName>
        <fullName evidence="8">5,10-methylenetetrahydromethanopterin reductase</fullName>
        <ecNumber evidence="8">1.2.-.-</ecNumber>
    </submittedName>
</protein>
<evidence type="ECO:0000313" key="9">
    <source>
        <dbReference type="Proteomes" id="UP000326702"/>
    </source>
</evidence>